<proteinExistence type="inferred from homology"/>
<dbReference type="GO" id="GO:0016407">
    <property type="term" value="F:acetyltransferase activity"/>
    <property type="evidence" value="ECO:0007669"/>
    <property type="project" value="InterPro"/>
</dbReference>
<dbReference type="PANTHER" id="PTHR11786:SF0">
    <property type="entry name" value="ARYLAMINE N-ACETYLTRANSFERASE 4-RELATED"/>
    <property type="match status" value="1"/>
</dbReference>
<dbReference type="Proteomes" id="UP000193467">
    <property type="component" value="Unassembled WGS sequence"/>
</dbReference>
<dbReference type="OrthoDB" id="10260017at2759"/>
<accession>A0A1Y2F772</accession>
<dbReference type="InParanoid" id="A0A1Y2F772"/>
<gene>
    <name evidence="2" type="ORF">BCR35DRAFT_291460</name>
</gene>
<dbReference type="InterPro" id="IPR001447">
    <property type="entry name" value="Arylamine_N-AcTrfase"/>
</dbReference>
<name>A0A1Y2F772_9BASI</name>
<evidence type="ECO:0000313" key="3">
    <source>
        <dbReference type="Proteomes" id="UP000193467"/>
    </source>
</evidence>
<dbReference type="InterPro" id="IPR053710">
    <property type="entry name" value="Arylamine_NAT_domain_sf"/>
</dbReference>
<dbReference type="SUPFAM" id="SSF54001">
    <property type="entry name" value="Cysteine proteinases"/>
    <property type="match status" value="1"/>
</dbReference>
<keyword evidence="2" id="KW-0808">Transferase</keyword>
<reference evidence="2 3" key="1">
    <citation type="submission" date="2016-07" db="EMBL/GenBank/DDBJ databases">
        <title>Pervasive Adenine N6-methylation of Active Genes in Fungi.</title>
        <authorList>
            <consortium name="DOE Joint Genome Institute"/>
            <person name="Mondo S.J."/>
            <person name="Dannebaum R.O."/>
            <person name="Kuo R.C."/>
            <person name="Labutti K."/>
            <person name="Haridas S."/>
            <person name="Kuo A."/>
            <person name="Salamov A."/>
            <person name="Ahrendt S.R."/>
            <person name="Lipzen A."/>
            <person name="Sullivan W."/>
            <person name="Andreopoulos W.B."/>
            <person name="Clum A."/>
            <person name="Lindquist E."/>
            <person name="Daum C."/>
            <person name="Ramamoorthy G.K."/>
            <person name="Gryganskyi A."/>
            <person name="Culley D."/>
            <person name="Magnuson J.K."/>
            <person name="James T.Y."/>
            <person name="O'Malley M.A."/>
            <person name="Stajich J.E."/>
            <person name="Spatafora J.W."/>
            <person name="Visel A."/>
            <person name="Grigoriev I.V."/>
        </authorList>
    </citation>
    <scope>NUCLEOTIDE SEQUENCE [LARGE SCALE GENOMIC DNA]</scope>
    <source>
        <strain evidence="2 3">62-1032</strain>
    </source>
</reference>
<dbReference type="Pfam" id="PF00797">
    <property type="entry name" value="Acetyltransf_2"/>
    <property type="match status" value="1"/>
</dbReference>
<dbReference type="PANTHER" id="PTHR11786">
    <property type="entry name" value="N-HYDROXYARYLAMINE O-ACETYLTRANSFERASE"/>
    <property type="match status" value="1"/>
</dbReference>
<dbReference type="EMBL" id="MCGR01000026">
    <property type="protein sequence ID" value="ORY79731.1"/>
    <property type="molecule type" value="Genomic_DNA"/>
</dbReference>
<organism evidence="2 3">
    <name type="scientific">Leucosporidium creatinivorum</name>
    <dbReference type="NCBI Taxonomy" id="106004"/>
    <lineage>
        <taxon>Eukaryota</taxon>
        <taxon>Fungi</taxon>
        <taxon>Dikarya</taxon>
        <taxon>Basidiomycota</taxon>
        <taxon>Pucciniomycotina</taxon>
        <taxon>Microbotryomycetes</taxon>
        <taxon>Leucosporidiales</taxon>
        <taxon>Leucosporidium</taxon>
    </lineage>
</organism>
<dbReference type="AlphaFoldDB" id="A0A1Y2F772"/>
<evidence type="ECO:0000313" key="2">
    <source>
        <dbReference type="EMBL" id="ORY79731.1"/>
    </source>
</evidence>
<dbReference type="Gene3D" id="3.30.2140.20">
    <property type="match status" value="1"/>
</dbReference>
<keyword evidence="3" id="KW-1185">Reference proteome</keyword>
<comment type="similarity">
    <text evidence="1">Belongs to the arylamine N-acetyltransferase family.</text>
</comment>
<dbReference type="InterPro" id="IPR038765">
    <property type="entry name" value="Papain-like_cys_pep_sf"/>
</dbReference>
<evidence type="ECO:0000256" key="1">
    <source>
        <dbReference type="ARBA" id="ARBA00006547"/>
    </source>
</evidence>
<sequence length="351" mass="39354">MPYPPPNTFSEAKLDRDQAAAYLQRIALPVSLLDESPSLEQLSKVQLSHLEHVPKDTSPLHVTEDQWSGPNTPIKLSSNFPGMPVGVAAYQRIVEQNKGAFCFAVNAVFATLLRTLGYRVSELGSRAYKALGNDPRTHEAGWLWGSITHEVLIVDWPGSEERYIVDAMWGPWSLAKPIRLIHGETIQGLNRFEAYQVLHEPLPQSPGMPKPIDSIDGWTLYRRITPTGTPITLPIDEKNPTPGAYWSPLFHMLPISVPVLDFGLFHHYSASHPLASFTAFWLVTKLIPGGGGARLSMMYTEREGDDEKKAKVYVTGGEEGQGSEEGREVRWVPMQTVPMREFLEKEFDYKF</sequence>
<comment type="caution">
    <text evidence="2">The sequence shown here is derived from an EMBL/GenBank/DDBJ whole genome shotgun (WGS) entry which is preliminary data.</text>
</comment>
<protein>
    <submittedName>
        <fullName evidence="2">Arylamine N-acetyltransferase 1</fullName>
    </submittedName>
</protein>